<comment type="cofactor">
    <cofactor evidence="1">
        <name>Zn(2+)</name>
        <dbReference type="ChEBI" id="CHEBI:29105"/>
    </cofactor>
</comment>
<dbReference type="Gene3D" id="3.90.180.10">
    <property type="entry name" value="Medium-chain alcohol dehydrogenases, catalytic domain"/>
    <property type="match status" value="1"/>
</dbReference>
<dbReference type="SUPFAM" id="SSF51735">
    <property type="entry name" value="NAD(P)-binding Rossmann-fold domains"/>
    <property type="match status" value="1"/>
</dbReference>
<dbReference type="Pfam" id="PF08240">
    <property type="entry name" value="ADH_N"/>
    <property type="match status" value="1"/>
</dbReference>
<proteinExistence type="inferred from homology"/>
<dbReference type="Gene3D" id="3.40.50.720">
    <property type="entry name" value="NAD(P)-binding Rossmann-like Domain"/>
    <property type="match status" value="1"/>
</dbReference>
<dbReference type="GO" id="GO:0016491">
    <property type="term" value="F:oxidoreductase activity"/>
    <property type="evidence" value="ECO:0007669"/>
    <property type="project" value="UniProtKB-KW"/>
</dbReference>
<dbReference type="InterPro" id="IPR013149">
    <property type="entry name" value="ADH-like_C"/>
</dbReference>
<dbReference type="InterPro" id="IPR036291">
    <property type="entry name" value="NAD(P)-bd_dom_sf"/>
</dbReference>
<evidence type="ECO:0000313" key="8">
    <source>
        <dbReference type="EMBL" id="TVT19270.1"/>
    </source>
</evidence>
<evidence type="ECO:0000256" key="3">
    <source>
        <dbReference type="ARBA" id="ARBA00022723"/>
    </source>
</evidence>
<dbReference type="SUPFAM" id="SSF50129">
    <property type="entry name" value="GroES-like"/>
    <property type="match status" value="1"/>
</dbReference>
<organism evidence="8 9">
    <name type="scientific">Amycolatopsis acidiphila</name>
    <dbReference type="NCBI Taxonomy" id="715473"/>
    <lineage>
        <taxon>Bacteria</taxon>
        <taxon>Bacillati</taxon>
        <taxon>Actinomycetota</taxon>
        <taxon>Actinomycetes</taxon>
        <taxon>Pseudonocardiales</taxon>
        <taxon>Pseudonocardiaceae</taxon>
        <taxon>Amycolatopsis</taxon>
    </lineage>
</organism>
<evidence type="ECO:0000313" key="9">
    <source>
        <dbReference type="Proteomes" id="UP000318578"/>
    </source>
</evidence>
<keyword evidence="3" id="KW-0479">Metal-binding</keyword>
<dbReference type="Pfam" id="PF00107">
    <property type="entry name" value="ADH_zinc_N"/>
    <property type="match status" value="1"/>
</dbReference>
<dbReference type="OrthoDB" id="3987021at2"/>
<evidence type="ECO:0000256" key="5">
    <source>
        <dbReference type="ARBA" id="ARBA00023002"/>
    </source>
</evidence>
<reference evidence="8 9" key="1">
    <citation type="submission" date="2019-07" db="EMBL/GenBank/DDBJ databases">
        <title>New species of Amycolatopsis and Streptomyces.</title>
        <authorList>
            <person name="Duangmal K."/>
            <person name="Teo W.F.A."/>
            <person name="Lipun K."/>
        </authorList>
    </citation>
    <scope>NUCLEOTIDE SEQUENCE [LARGE SCALE GENOMIC DNA]</scope>
    <source>
        <strain evidence="8 9">JCM 30562</strain>
    </source>
</reference>
<keyword evidence="9" id="KW-1185">Reference proteome</keyword>
<evidence type="ECO:0000259" key="6">
    <source>
        <dbReference type="Pfam" id="PF00107"/>
    </source>
</evidence>
<keyword evidence="5" id="KW-0560">Oxidoreductase</keyword>
<evidence type="ECO:0000256" key="1">
    <source>
        <dbReference type="ARBA" id="ARBA00001947"/>
    </source>
</evidence>
<dbReference type="GO" id="GO:0046872">
    <property type="term" value="F:metal ion binding"/>
    <property type="evidence" value="ECO:0007669"/>
    <property type="project" value="UniProtKB-KW"/>
</dbReference>
<gene>
    <name evidence="8" type="ORF">FNH06_24855</name>
</gene>
<keyword evidence="4" id="KW-0862">Zinc</keyword>
<dbReference type="RefSeq" id="WP_144642308.1">
    <property type="nucleotide sequence ID" value="NZ_BNAX01000033.1"/>
</dbReference>
<evidence type="ECO:0000256" key="2">
    <source>
        <dbReference type="ARBA" id="ARBA00008072"/>
    </source>
</evidence>
<feature type="domain" description="Alcohol dehydrogenase-like N-terminal" evidence="7">
    <location>
        <begin position="25"/>
        <end position="137"/>
    </location>
</feature>
<dbReference type="PANTHER" id="PTHR43161">
    <property type="entry name" value="SORBITOL DEHYDROGENASE"/>
    <property type="match status" value="1"/>
</dbReference>
<accession>A0A558A4U5</accession>
<dbReference type="InterPro" id="IPR013154">
    <property type="entry name" value="ADH-like_N"/>
</dbReference>
<comment type="similarity">
    <text evidence="2">Belongs to the zinc-containing alcohol dehydrogenase family.</text>
</comment>
<evidence type="ECO:0000256" key="4">
    <source>
        <dbReference type="ARBA" id="ARBA00022833"/>
    </source>
</evidence>
<sequence length="334" mass="34812">MQTRAAVLHAPGDIRVETVPVREPGEHEVLIEVEAVGLCGSDLHYFESGHNGANELRRPTVLGHEISGTVRETGQGGSLRTGTRVAVEPAVPCGKCRTCREGRYNVCPQGTCLGSPPTDGGIAGLLVVREEFAHELPAGMPADAGAVIEPLAVACWAVRRARVALGERVLVLGAGPIGVLVAQAARAAGAAEVTITDVNPFRLSVAAGLGLHAVRAPELDIAPVDVLIECSGARQAFWSGLESVRHGGRAALVSQAPPTVDGLPLALLQRREIDLLPVFRYAHAFPPAIALAAGGAVRLGELVTATFALEHTADALRAARTDPEQLKIVIHPGD</sequence>
<protein>
    <submittedName>
        <fullName evidence="8">Zinc-binding dehydrogenase</fullName>
    </submittedName>
</protein>
<evidence type="ECO:0000259" key="7">
    <source>
        <dbReference type="Pfam" id="PF08240"/>
    </source>
</evidence>
<dbReference type="InterPro" id="IPR011032">
    <property type="entry name" value="GroES-like_sf"/>
</dbReference>
<dbReference type="EMBL" id="VJZA01000049">
    <property type="protein sequence ID" value="TVT19270.1"/>
    <property type="molecule type" value="Genomic_DNA"/>
</dbReference>
<dbReference type="AlphaFoldDB" id="A0A558A4U5"/>
<comment type="caution">
    <text evidence="8">The sequence shown here is derived from an EMBL/GenBank/DDBJ whole genome shotgun (WGS) entry which is preliminary data.</text>
</comment>
<name>A0A558A4U5_9PSEU</name>
<dbReference type="PANTHER" id="PTHR43161:SF9">
    <property type="entry name" value="SORBITOL DEHYDROGENASE"/>
    <property type="match status" value="1"/>
</dbReference>
<dbReference type="Proteomes" id="UP000318578">
    <property type="component" value="Unassembled WGS sequence"/>
</dbReference>
<feature type="domain" description="Alcohol dehydrogenase-like C-terminal" evidence="6">
    <location>
        <begin position="176"/>
        <end position="292"/>
    </location>
</feature>